<comment type="caution">
    <text evidence="2">The sequence shown here is derived from an EMBL/GenBank/DDBJ whole genome shotgun (WGS) entry which is preliminary data.</text>
</comment>
<keyword evidence="1" id="KW-0812">Transmembrane</keyword>
<dbReference type="Proteomes" id="UP001497623">
    <property type="component" value="Unassembled WGS sequence"/>
</dbReference>
<keyword evidence="1" id="KW-0472">Membrane</keyword>
<reference evidence="2 3" key="1">
    <citation type="submission" date="2024-05" db="EMBL/GenBank/DDBJ databases">
        <authorList>
            <person name="Wallberg A."/>
        </authorList>
    </citation>
    <scope>NUCLEOTIDE SEQUENCE [LARGE SCALE GENOMIC DNA]</scope>
</reference>
<evidence type="ECO:0000256" key="1">
    <source>
        <dbReference type="SAM" id="Phobius"/>
    </source>
</evidence>
<keyword evidence="3" id="KW-1185">Reference proteome</keyword>
<organism evidence="2 3">
    <name type="scientific">Meganyctiphanes norvegica</name>
    <name type="common">Northern krill</name>
    <name type="synonym">Thysanopoda norvegica</name>
    <dbReference type="NCBI Taxonomy" id="48144"/>
    <lineage>
        <taxon>Eukaryota</taxon>
        <taxon>Metazoa</taxon>
        <taxon>Ecdysozoa</taxon>
        <taxon>Arthropoda</taxon>
        <taxon>Crustacea</taxon>
        <taxon>Multicrustacea</taxon>
        <taxon>Malacostraca</taxon>
        <taxon>Eumalacostraca</taxon>
        <taxon>Eucarida</taxon>
        <taxon>Euphausiacea</taxon>
        <taxon>Euphausiidae</taxon>
        <taxon>Meganyctiphanes</taxon>
    </lineage>
</organism>
<accession>A0AAV2QA20</accession>
<evidence type="ECO:0008006" key="4">
    <source>
        <dbReference type="Google" id="ProtNLM"/>
    </source>
</evidence>
<name>A0AAV2QA20_MEGNR</name>
<feature type="transmembrane region" description="Helical" evidence="1">
    <location>
        <begin position="7"/>
        <end position="31"/>
    </location>
</feature>
<keyword evidence="1" id="KW-1133">Transmembrane helix</keyword>
<proteinExistence type="predicted"/>
<protein>
    <recommendedName>
        <fullName evidence="4">Secreted protein</fullName>
    </recommendedName>
</protein>
<dbReference type="AlphaFoldDB" id="A0AAV2QA20"/>
<dbReference type="EMBL" id="CAXKWB010004949">
    <property type="protein sequence ID" value="CAL4075858.1"/>
    <property type="molecule type" value="Genomic_DNA"/>
</dbReference>
<gene>
    <name evidence="2" type="ORF">MNOR_LOCUS9982</name>
</gene>
<sequence>MRRTWRWLMCAAGWVVATYMFFLVFVTLVSLTDPSAIKAYQAAHERTMVHGSWGITGKRSGRGARLPWCQPLKYRFPPGPSTALVSFPGSGNTWLRYLLQQ</sequence>
<feature type="non-terminal residue" evidence="2">
    <location>
        <position position="101"/>
    </location>
</feature>
<evidence type="ECO:0000313" key="2">
    <source>
        <dbReference type="EMBL" id="CAL4075858.1"/>
    </source>
</evidence>
<evidence type="ECO:0000313" key="3">
    <source>
        <dbReference type="Proteomes" id="UP001497623"/>
    </source>
</evidence>